<protein>
    <submittedName>
        <fullName evidence="3">Reverse transcriptase domain-containing protein</fullName>
    </submittedName>
</protein>
<dbReference type="PANTHER" id="PTHR47027">
    <property type="entry name" value="REVERSE TRANSCRIPTASE DOMAIN-CONTAINING PROTEIN"/>
    <property type="match status" value="1"/>
</dbReference>
<dbReference type="AlphaFoldDB" id="A0A183SXC5"/>
<dbReference type="OrthoDB" id="425014at2759"/>
<evidence type="ECO:0000313" key="1">
    <source>
        <dbReference type="EMBL" id="VDL95258.1"/>
    </source>
</evidence>
<gene>
    <name evidence="1" type="ORF">SSLN_LOCUS8873</name>
</gene>
<evidence type="ECO:0000313" key="3">
    <source>
        <dbReference type="WBParaSite" id="SSLN_0000921401-mRNA-1"/>
    </source>
</evidence>
<name>A0A183SXC5_SCHSO</name>
<proteinExistence type="predicted"/>
<organism evidence="3">
    <name type="scientific">Schistocephalus solidus</name>
    <name type="common">Tapeworm</name>
    <dbReference type="NCBI Taxonomy" id="70667"/>
    <lineage>
        <taxon>Eukaryota</taxon>
        <taxon>Metazoa</taxon>
        <taxon>Spiralia</taxon>
        <taxon>Lophotrochozoa</taxon>
        <taxon>Platyhelminthes</taxon>
        <taxon>Cestoda</taxon>
        <taxon>Eucestoda</taxon>
        <taxon>Diphyllobothriidea</taxon>
        <taxon>Diphyllobothriidae</taxon>
        <taxon>Schistocephalus</taxon>
    </lineage>
</organism>
<dbReference type="PANTHER" id="PTHR47027:SF26">
    <property type="entry name" value="REVERSE TRANSCRIPTASE DOMAIN-CONTAINING PROTEIN"/>
    <property type="match status" value="1"/>
</dbReference>
<accession>A0A183SXC5</accession>
<dbReference type="EMBL" id="UYSU01034899">
    <property type="protein sequence ID" value="VDL95258.1"/>
    <property type="molecule type" value="Genomic_DNA"/>
</dbReference>
<evidence type="ECO:0000313" key="2">
    <source>
        <dbReference type="Proteomes" id="UP000275846"/>
    </source>
</evidence>
<keyword evidence="2" id="KW-1185">Reference proteome</keyword>
<reference evidence="1 2" key="2">
    <citation type="submission" date="2018-11" db="EMBL/GenBank/DDBJ databases">
        <authorList>
            <consortium name="Pathogen Informatics"/>
        </authorList>
    </citation>
    <scope>NUCLEOTIDE SEQUENCE [LARGE SCALE GENOMIC DNA]</scope>
    <source>
        <strain evidence="1 2">NST_G2</strain>
    </source>
</reference>
<sequence>MDGKLLNRRRMHLQSHLSTNTFHELLFADDCALNTKTERDMQRSTDLFAVACDNFGPTIDKEKTVVMRQRPPSTAYNAPCIKLGCLRWILKLRWQDQTPDTEALCCRLRQLRTAHQYGENGGHASTTAQTTPNNTSMDTFRYLGSNLSRSTKIDDAVDHWITKDRQAFGRMLNVDWNRHGLQLRTKRRMIPDMKVLERTGILSIYAQLKQLHLRGSSPLVRMDDEQIPKRLFYGDVAMGSRLQRGQVRRNKDTLKTSLKQMRINPVTWEDLAHN</sequence>
<reference evidence="3" key="1">
    <citation type="submission" date="2016-06" db="UniProtKB">
        <authorList>
            <consortium name="WormBaseParasite"/>
        </authorList>
    </citation>
    <scope>IDENTIFICATION</scope>
</reference>
<dbReference type="Proteomes" id="UP000275846">
    <property type="component" value="Unassembled WGS sequence"/>
</dbReference>
<dbReference type="WBParaSite" id="SSLN_0000921401-mRNA-1">
    <property type="protein sequence ID" value="SSLN_0000921401-mRNA-1"/>
    <property type="gene ID" value="SSLN_0000921401"/>
</dbReference>